<evidence type="ECO:0000259" key="1">
    <source>
        <dbReference type="Pfam" id="PF13679"/>
    </source>
</evidence>
<dbReference type="EMBL" id="KL584706">
    <property type="protein sequence ID" value="KEQ74691.1"/>
    <property type="molecule type" value="Genomic_DNA"/>
</dbReference>
<dbReference type="Gene3D" id="3.40.50.150">
    <property type="entry name" value="Vaccinia Virus protein VP39"/>
    <property type="match status" value="1"/>
</dbReference>
<dbReference type="CDD" id="cd02440">
    <property type="entry name" value="AdoMet_MTases"/>
    <property type="match status" value="1"/>
</dbReference>
<dbReference type="InterPro" id="IPR029063">
    <property type="entry name" value="SAM-dependent_MTases_sf"/>
</dbReference>
<dbReference type="AlphaFoldDB" id="A0A074XJH2"/>
<dbReference type="PANTHER" id="PTHR12496">
    <property type="entry name" value="CGI-41 METHYLTRANSFERASE"/>
    <property type="match status" value="1"/>
</dbReference>
<evidence type="ECO:0000313" key="2">
    <source>
        <dbReference type="EMBL" id="KEQ74691.1"/>
    </source>
</evidence>
<accession>A0A074XJH2</accession>
<dbReference type="GeneID" id="25414910"/>
<keyword evidence="3" id="KW-1185">Reference proteome</keyword>
<evidence type="ECO:0000313" key="3">
    <source>
        <dbReference type="Proteomes" id="UP000027730"/>
    </source>
</evidence>
<sequence length="465" mass="51763">MVNPPSGYADIHTYAKDLIAFLHEPLSVQITGGIHVNDAFIYNAWSKLPAAWTKWWDSLPSPQHAQKDLINSLRNEPSARLDDLPGRPESLQQWLQRIRTLSLEREQLVLPACIPEVRVPEVLAQKMVTKKLAEVKAGARYINHICKTQNITRVIDIGSGQGYLSLTLAAACGLKVLAIDGSASQIQGSKAAARQAGLKEDEDVTHLVRYVTGTDELAEEISAWAQGERCLLAGLHACGSLSEHMLRLSTLVPEISHAAVVGCCFNHIKPLSVSHPDGFPISTFMRENELKLSPSALVTGCQAPTNWPPQPPNSVFGRKAFYRAVLEKLLHDKQVLALGQQQQQRPVWGIRTGDLASFYAYTSRALSSLNLTLGKDVTEEEIAGYERRFEKRKGEIAVLQTLSVLLCRVVESVIAIDRVMFLEERGMEEVDVVPVFEYKESPRNLMVVGRKKCRENSILECWLER</sequence>
<dbReference type="RefSeq" id="XP_013429215.1">
    <property type="nucleotide sequence ID" value="XM_013573761.1"/>
</dbReference>
<dbReference type="InterPro" id="IPR025714">
    <property type="entry name" value="Methyltranfer_dom"/>
</dbReference>
<protein>
    <recommendedName>
        <fullName evidence="1">Methyltransferase domain-containing protein</fullName>
    </recommendedName>
</protein>
<dbReference type="PANTHER" id="PTHR12496:SF0">
    <property type="entry name" value="METHYLTRANSFERASE DOMAIN-CONTAINING PROTEIN"/>
    <property type="match status" value="1"/>
</dbReference>
<feature type="domain" description="Methyltransferase" evidence="1">
    <location>
        <begin position="130"/>
        <end position="269"/>
    </location>
</feature>
<dbReference type="HOGENOM" id="CLU_016581_1_1_1"/>
<proteinExistence type="predicted"/>
<dbReference type="OrthoDB" id="10258156at2759"/>
<organism evidence="2 3">
    <name type="scientific">Aureobasidium namibiae CBS 147.97</name>
    <dbReference type="NCBI Taxonomy" id="1043004"/>
    <lineage>
        <taxon>Eukaryota</taxon>
        <taxon>Fungi</taxon>
        <taxon>Dikarya</taxon>
        <taxon>Ascomycota</taxon>
        <taxon>Pezizomycotina</taxon>
        <taxon>Dothideomycetes</taxon>
        <taxon>Dothideomycetidae</taxon>
        <taxon>Dothideales</taxon>
        <taxon>Saccotheciaceae</taxon>
        <taxon>Aureobasidium</taxon>
    </lineage>
</organism>
<dbReference type="SUPFAM" id="SSF53335">
    <property type="entry name" value="S-adenosyl-L-methionine-dependent methyltransferases"/>
    <property type="match status" value="1"/>
</dbReference>
<name>A0A074XJH2_9PEZI</name>
<dbReference type="Pfam" id="PF13679">
    <property type="entry name" value="Methyltransf_32"/>
    <property type="match status" value="1"/>
</dbReference>
<gene>
    <name evidence="2" type="ORF">M436DRAFT_71211</name>
</gene>
<dbReference type="STRING" id="1043004.A0A074XJH2"/>
<dbReference type="InterPro" id="IPR052220">
    <property type="entry name" value="METTL25"/>
</dbReference>
<dbReference type="Proteomes" id="UP000027730">
    <property type="component" value="Unassembled WGS sequence"/>
</dbReference>
<reference evidence="2 3" key="1">
    <citation type="journal article" date="2014" name="BMC Genomics">
        <title>Genome sequencing of four Aureobasidium pullulans varieties: biotechnological potential, stress tolerance, and description of new species.</title>
        <authorList>
            <person name="Gostin Ar C."/>
            <person name="Ohm R.A."/>
            <person name="Kogej T."/>
            <person name="Sonjak S."/>
            <person name="Turk M."/>
            <person name="Zajc J."/>
            <person name="Zalar P."/>
            <person name="Grube M."/>
            <person name="Sun H."/>
            <person name="Han J."/>
            <person name="Sharma A."/>
            <person name="Chiniquy J."/>
            <person name="Ngan C.Y."/>
            <person name="Lipzen A."/>
            <person name="Barry K."/>
            <person name="Grigoriev I.V."/>
            <person name="Gunde-Cimerman N."/>
        </authorList>
    </citation>
    <scope>NUCLEOTIDE SEQUENCE [LARGE SCALE GENOMIC DNA]</scope>
    <source>
        <strain evidence="2 3">CBS 147.97</strain>
    </source>
</reference>